<sequence length="85" mass="9291">MSGVTELMAFEICGGDHKHPVQECICQVECAVNLYETSKKEECKSHAVYSHRGTTSECDHCGVVAEVKETRNIPVTLQMASNASC</sequence>
<gene>
    <name evidence="1" type="ORF">CEXT_734141</name>
</gene>
<proteinExistence type="predicted"/>
<dbReference type="EMBL" id="BPLR01011843">
    <property type="protein sequence ID" value="GIY49498.1"/>
    <property type="molecule type" value="Genomic_DNA"/>
</dbReference>
<accession>A0AAV4TSC9</accession>
<dbReference type="Proteomes" id="UP001054945">
    <property type="component" value="Unassembled WGS sequence"/>
</dbReference>
<organism evidence="1 2">
    <name type="scientific">Caerostris extrusa</name>
    <name type="common">Bark spider</name>
    <name type="synonym">Caerostris bankana</name>
    <dbReference type="NCBI Taxonomy" id="172846"/>
    <lineage>
        <taxon>Eukaryota</taxon>
        <taxon>Metazoa</taxon>
        <taxon>Ecdysozoa</taxon>
        <taxon>Arthropoda</taxon>
        <taxon>Chelicerata</taxon>
        <taxon>Arachnida</taxon>
        <taxon>Araneae</taxon>
        <taxon>Araneomorphae</taxon>
        <taxon>Entelegynae</taxon>
        <taxon>Araneoidea</taxon>
        <taxon>Araneidae</taxon>
        <taxon>Caerostris</taxon>
    </lineage>
</organism>
<keyword evidence="2" id="KW-1185">Reference proteome</keyword>
<evidence type="ECO:0000313" key="1">
    <source>
        <dbReference type="EMBL" id="GIY49498.1"/>
    </source>
</evidence>
<comment type="caution">
    <text evidence="1">The sequence shown here is derived from an EMBL/GenBank/DDBJ whole genome shotgun (WGS) entry which is preliminary data.</text>
</comment>
<reference evidence="1 2" key="1">
    <citation type="submission" date="2021-06" db="EMBL/GenBank/DDBJ databases">
        <title>Caerostris extrusa draft genome.</title>
        <authorList>
            <person name="Kono N."/>
            <person name="Arakawa K."/>
        </authorList>
    </citation>
    <scope>NUCLEOTIDE SEQUENCE [LARGE SCALE GENOMIC DNA]</scope>
</reference>
<name>A0AAV4TSC9_CAEEX</name>
<dbReference type="AlphaFoldDB" id="A0AAV4TSC9"/>
<evidence type="ECO:0000313" key="2">
    <source>
        <dbReference type="Proteomes" id="UP001054945"/>
    </source>
</evidence>
<protein>
    <submittedName>
        <fullName evidence="1">Uncharacterized protein</fullName>
    </submittedName>
</protein>